<dbReference type="InterPro" id="IPR023395">
    <property type="entry name" value="MCP_dom_sf"/>
</dbReference>
<dbReference type="Gene3D" id="1.50.40.10">
    <property type="entry name" value="Mitochondrial carrier domain"/>
    <property type="match status" value="2"/>
</dbReference>
<accession>A0A0G4F2Z6</accession>
<feature type="repeat" description="Solcar" evidence="8">
    <location>
        <begin position="152"/>
        <end position="237"/>
    </location>
</feature>
<proteinExistence type="inferred from homology"/>
<keyword evidence="5" id="KW-0677">Repeat</keyword>
<feature type="transmembrane region" description="Helical" evidence="10">
    <location>
        <begin position="206"/>
        <end position="226"/>
    </location>
</feature>
<evidence type="ECO:0000256" key="3">
    <source>
        <dbReference type="ARBA" id="ARBA00022448"/>
    </source>
</evidence>
<dbReference type="GO" id="GO:0016020">
    <property type="term" value="C:membrane"/>
    <property type="evidence" value="ECO:0007669"/>
    <property type="project" value="UniProtKB-SubCell"/>
</dbReference>
<keyword evidence="4 8" id="KW-0812">Transmembrane</keyword>
<keyword evidence="3 9" id="KW-0813">Transport</keyword>
<name>A0A0G4F2Z6_9ALVE</name>
<comment type="similarity">
    <text evidence="2 9">Belongs to the mitochondrial carrier (TC 2.A.29) family.</text>
</comment>
<feature type="repeat" description="Solcar" evidence="8">
    <location>
        <begin position="275"/>
        <end position="364"/>
    </location>
</feature>
<dbReference type="PROSITE" id="PS50920">
    <property type="entry name" value="SOLCAR"/>
    <property type="match status" value="3"/>
</dbReference>
<evidence type="ECO:0000256" key="6">
    <source>
        <dbReference type="ARBA" id="ARBA00022989"/>
    </source>
</evidence>
<feature type="transmembrane region" description="Helical" evidence="10">
    <location>
        <begin position="280"/>
        <end position="301"/>
    </location>
</feature>
<dbReference type="VEuPathDB" id="CryptoDB:Cvel_14729"/>
<evidence type="ECO:0000313" key="11">
    <source>
        <dbReference type="EMBL" id="CEM05770.1"/>
    </source>
</evidence>
<feature type="transmembrane region" description="Helical" evidence="10">
    <location>
        <begin position="156"/>
        <end position="178"/>
    </location>
</feature>
<dbReference type="InterPro" id="IPR044712">
    <property type="entry name" value="SLC25A32-like"/>
</dbReference>
<dbReference type="PANTHER" id="PTHR45683">
    <property type="entry name" value="MITOCHONDRIAL NICOTINAMIDE ADENINE DINUCLEOTIDE TRANSPORTER 1-RELATED-RELATED"/>
    <property type="match status" value="1"/>
</dbReference>
<dbReference type="SUPFAM" id="SSF103506">
    <property type="entry name" value="Mitochondrial carrier"/>
    <property type="match status" value="1"/>
</dbReference>
<feature type="repeat" description="Solcar" evidence="8">
    <location>
        <begin position="58"/>
        <end position="143"/>
    </location>
</feature>
<evidence type="ECO:0000256" key="4">
    <source>
        <dbReference type="ARBA" id="ARBA00022692"/>
    </source>
</evidence>
<sequence>MASASTRLPSTVSLNGAKFGDLVKAQGTEGGTVRAPGTGTTGVAAETAAQYHAYRPSHTPFTHSIAGATGALLAMAVIYPLDNLRTRLQVSTKRDNRGILALLEEILHKEGVKGLYAGLRSALIGVGSSWAVYYYFYALFKDYLAKRYPRERSSLINLVTALGAGVISAVVTNPVWVVNTRLKLRQDDPEDRSFFRMLFRIAKEEGAGGLMAGVLPSLILVSNPTIQFAVYEKLKSILRTYMANKRRGSMPSNIRLMFPSSLNNNEQQQAPSQELSSLSVFLAGAFSKLISTVATYPYQVVKSRLQMKRKKDAGPGDTGVLDCLVKIVEQEGPAGLFRGMTSKLLSTVLTSAIMFMTYEKLLSLAHNAEVYVQEQRRRTAPKGRLFLQSRHGV</sequence>
<comment type="subcellular location">
    <subcellularLocation>
        <location evidence="1">Membrane</location>
        <topology evidence="1">Multi-pass membrane protein</topology>
    </subcellularLocation>
</comment>
<dbReference type="Pfam" id="PF00153">
    <property type="entry name" value="Mito_carr"/>
    <property type="match status" value="3"/>
</dbReference>
<evidence type="ECO:0000256" key="8">
    <source>
        <dbReference type="PROSITE-ProRule" id="PRU00282"/>
    </source>
</evidence>
<dbReference type="EMBL" id="CDMZ01000065">
    <property type="protein sequence ID" value="CEM05770.1"/>
    <property type="molecule type" value="Genomic_DNA"/>
</dbReference>
<dbReference type="PhylomeDB" id="A0A0G4F2Z6"/>
<keyword evidence="7 8" id="KW-0472">Membrane</keyword>
<gene>
    <name evidence="11" type="ORF">Cvel_14729</name>
</gene>
<evidence type="ECO:0000256" key="5">
    <source>
        <dbReference type="ARBA" id="ARBA00022737"/>
    </source>
</evidence>
<evidence type="ECO:0000256" key="7">
    <source>
        <dbReference type="ARBA" id="ARBA00023136"/>
    </source>
</evidence>
<evidence type="ECO:0000256" key="9">
    <source>
        <dbReference type="RuleBase" id="RU000488"/>
    </source>
</evidence>
<dbReference type="InterPro" id="IPR018108">
    <property type="entry name" value="MCP_transmembrane"/>
</dbReference>
<evidence type="ECO:0000256" key="1">
    <source>
        <dbReference type="ARBA" id="ARBA00004141"/>
    </source>
</evidence>
<dbReference type="GO" id="GO:0006862">
    <property type="term" value="P:nucleotide transport"/>
    <property type="evidence" value="ECO:0007669"/>
    <property type="project" value="InterPro"/>
</dbReference>
<reference evidence="11" key="1">
    <citation type="submission" date="2014-11" db="EMBL/GenBank/DDBJ databases">
        <authorList>
            <person name="Otto D Thomas"/>
            <person name="Naeem Raeece"/>
        </authorList>
    </citation>
    <scope>NUCLEOTIDE SEQUENCE</scope>
</reference>
<feature type="transmembrane region" description="Helical" evidence="10">
    <location>
        <begin position="117"/>
        <end position="136"/>
    </location>
</feature>
<keyword evidence="6 10" id="KW-1133">Transmembrane helix</keyword>
<feature type="transmembrane region" description="Helical" evidence="10">
    <location>
        <begin position="61"/>
        <end position="81"/>
    </location>
</feature>
<protein>
    <submittedName>
        <fullName evidence="11">Uncharacterized protein</fullName>
    </submittedName>
</protein>
<evidence type="ECO:0000256" key="10">
    <source>
        <dbReference type="SAM" id="Phobius"/>
    </source>
</evidence>
<dbReference type="AlphaFoldDB" id="A0A0G4F2Z6"/>
<dbReference type="GO" id="GO:0055085">
    <property type="term" value="P:transmembrane transport"/>
    <property type="evidence" value="ECO:0007669"/>
    <property type="project" value="InterPro"/>
</dbReference>
<evidence type="ECO:0000256" key="2">
    <source>
        <dbReference type="ARBA" id="ARBA00006375"/>
    </source>
</evidence>
<organism evidence="11">
    <name type="scientific">Chromera velia CCMP2878</name>
    <dbReference type="NCBI Taxonomy" id="1169474"/>
    <lineage>
        <taxon>Eukaryota</taxon>
        <taxon>Sar</taxon>
        <taxon>Alveolata</taxon>
        <taxon>Colpodellida</taxon>
        <taxon>Chromeraceae</taxon>
        <taxon>Chromera</taxon>
    </lineage>
</organism>